<dbReference type="PANTHER" id="PTHR23077">
    <property type="entry name" value="AAA-FAMILY ATPASE"/>
    <property type="match status" value="1"/>
</dbReference>
<dbReference type="GO" id="GO:0016887">
    <property type="term" value="F:ATP hydrolysis activity"/>
    <property type="evidence" value="ECO:0007669"/>
    <property type="project" value="InterPro"/>
</dbReference>
<dbReference type="InterPro" id="IPR003960">
    <property type="entry name" value="ATPase_AAA_CS"/>
</dbReference>
<dbReference type="InterPro" id="IPR009010">
    <property type="entry name" value="Asp_de-COase-like_dom_sf"/>
</dbReference>
<dbReference type="FunFam" id="3.40.50.300:FF:000018">
    <property type="entry name" value="Cell division control 48"/>
    <property type="match status" value="1"/>
</dbReference>
<keyword evidence="4" id="KW-0067">ATP-binding</keyword>
<evidence type="ECO:0000256" key="2">
    <source>
        <dbReference type="ARBA" id="ARBA00022737"/>
    </source>
</evidence>
<evidence type="ECO:0000259" key="7">
    <source>
        <dbReference type="SMART" id="SM01072"/>
    </source>
</evidence>
<keyword evidence="10" id="KW-1185">Reference proteome</keyword>
<dbReference type="FunFam" id="1.10.8.60:FF:000189">
    <property type="entry name" value="AAA family ATPase, CDC48 subfamily"/>
    <property type="match status" value="1"/>
</dbReference>
<dbReference type="InterPro" id="IPR004201">
    <property type="entry name" value="Cdc48_dom2"/>
</dbReference>
<dbReference type="NCBIfam" id="TIGR01243">
    <property type="entry name" value="CDC48"/>
    <property type="match status" value="1"/>
</dbReference>
<feature type="domain" description="AAA+ ATPase" evidence="6">
    <location>
        <begin position="226"/>
        <end position="362"/>
    </location>
</feature>
<dbReference type="InterPro" id="IPR050168">
    <property type="entry name" value="AAA_ATPase_domain"/>
</dbReference>
<dbReference type="SUPFAM" id="SSF50692">
    <property type="entry name" value="ADC-like"/>
    <property type="match status" value="1"/>
</dbReference>
<dbReference type="InterPro" id="IPR041569">
    <property type="entry name" value="AAA_lid_3"/>
</dbReference>
<dbReference type="Pfam" id="PF02359">
    <property type="entry name" value="CDC48_N"/>
    <property type="match status" value="1"/>
</dbReference>
<feature type="compositionally biased region" description="Basic and acidic residues" evidence="5">
    <location>
        <begin position="726"/>
        <end position="743"/>
    </location>
</feature>
<evidence type="ECO:0000313" key="10">
    <source>
        <dbReference type="Proteomes" id="UP000268233"/>
    </source>
</evidence>
<dbReference type="GO" id="GO:0005737">
    <property type="term" value="C:cytoplasm"/>
    <property type="evidence" value="ECO:0007669"/>
    <property type="project" value="UniProtKB-ARBA"/>
</dbReference>
<dbReference type="InterPro" id="IPR003593">
    <property type="entry name" value="AAA+_ATPase"/>
</dbReference>
<dbReference type="CDD" id="cd19511">
    <property type="entry name" value="RecA-like_CDC48_r2-like"/>
    <property type="match status" value="1"/>
</dbReference>
<organism evidence="9 10">
    <name type="scientific">Haloarcula quadrata</name>
    <dbReference type="NCBI Taxonomy" id="182779"/>
    <lineage>
        <taxon>Archaea</taxon>
        <taxon>Methanobacteriati</taxon>
        <taxon>Methanobacteriota</taxon>
        <taxon>Stenosarchaea group</taxon>
        <taxon>Halobacteria</taxon>
        <taxon>Halobacteriales</taxon>
        <taxon>Haloarculaceae</taxon>
        <taxon>Haloarcula</taxon>
    </lineage>
</organism>
<dbReference type="SUPFAM" id="SSF52540">
    <property type="entry name" value="P-loop containing nucleoside triphosphate hydrolases"/>
    <property type="match status" value="2"/>
</dbReference>
<dbReference type="SMART" id="SM01072">
    <property type="entry name" value="CDC48_2"/>
    <property type="match status" value="1"/>
</dbReference>
<dbReference type="Gene3D" id="2.40.40.20">
    <property type="match status" value="1"/>
</dbReference>
<dbReference type="Gene3D" id="1.10.8.60">
    <property type="match status" value="2"/>
</dbReference>
<dbReference type="RefSeq" id="WP_121303034.1">
    <property type="nucleotide sequence ID" value="NZ_RBWW01000001.1"/>
</dbReference>
<dbReference type="Pfam" id="PF17862">
    <property type="entry name" value="AAA_lid_3"/>
    <property type="match status" value="2"/>
</dbReference>
<evidence type="ECO:0000256" key="4">
    <source>
        <dbReference type="ARBA" id="ARBA00022840"/>
    </source>
</evidence>
<dbReference type="PROSITE" id="PS00674">
    <property type="entry name" value="AAA"/>
    <property type="match status" value="2"/>
</dbReference>
<keyword evidence="3" id="KW-0547">Nucleotide-binding</keyword>
<name>A0A495R657_9EURY</name>
<proteinExistence type="inferred from homology"/>
<evidence type="ECO:0000256" key="3">
    <source>
        <dbReference type="ARBA" id="ARBA00022741"/>
    </source>
</evidence>
<dbReference type="Gene3D" id="3.10.330.10">
    <property type="match status" value="1"/>
</dbReference>
<feature type="region of interest" description="Disordered" evidence="5">
    <location>
        <begin position="171"/>
        <end position="190"/>
    </location>
</feature>
<reference evidence="9 10" key="1">
    <citation type="submission" date="2018-10" db="EMBL/GenBank/DDBJ databases">
        <title>Genomic Encyclopedia of Archaeal and Bacterial Type Strains, Phase II (KMG-II): from individual species to whole genera.</title>
        <authorList>
            <person name="Goeker M."/>
        </authorList>
    </citation>
    <scope>NUCLEOTIDE SEQUENCE [LARGE SCALE GENOMIC DNA]</scope>
    <source>
        <strain evidence="9 10">DSM 11927</strain>
    </source>
</reference>
<dbReference type="FunFam" id="1.10.8.60:FF:000057">
    <property type="entry name" value="AAA family ATPase, CDC48 subfamily"/>
    <property type="match status" value="1"/>
</dbReference>
<comment type="caution">
    <text evidence="9">The sequence shown here is derived from an EMBL/GenBank/DDBJ whole genome shotgun (WGS) entry which is preliminary data.</text>
</comment>
<dbReference type="InterPro" id="IPR027417">
    <property type="entry name" value="P-loop_NTPase"/>
</dbReference>
<accession>A0A495R657</accession>
<dbReference type="FunFam" id="3.40.50.300:FF:000012">
    <property type="entry name" value="Transitional endoplasmic reticulum ATPase"/>
    <property type="match status" value="1"/>
</dbReference>
<evidence type="ECO:0000256" key="1">
    <source>
        <dbReference type="ARBA" id="ARBA00009833"/>
    </source>
</evidence>
<dbReference type="InterPro" id="IPR005938">
    <property type="entry name" value="AAA_ATPase_CDC48"/>
</dbReference>
<dbReference type="GO" id="GO:0005524">
    <property type="term" value="F:ATP binding"/>
    <property type="evidence" value="ECO:0007669"/>
    <property type="project" value="UniProtKB-KW"/>
</dbReference>
<gene>
    <name evidence="9" type="ORF">BDK61_1833</name>
</gene>
<feature type="domain" description="AAA+ ATPase" evidence="6">
    <location>
        <begin position="499"/>
        <end position="637"/>
    </location>
</feature>
<dbReference type="PANTHER" id="PTHR23077:SF171">
    <property type="entry name" value="NUCLEAR VALOSIN-CONTAINING PROTEIN-LIKE"/>
    <property type="match status" value="1"/>
</dbReference>
<protein>
    <submittedName>
        <fullName evidence="9">Transitional endoplasmic reticulum ATPase</fullName>
    </submittedName>
</protein>
<dbReference type="AlphaFoldDB" id="A0A495R657"/>
<dbReference type="SUPFAM" id="SSF54585">
    <property type="entry name" value="Cdc48 domain 2-like"/>
    <property type="match status" value="1"/>
</dbReference>
<feature type="region of interest" description="Disordered" evidence="5">
    <location>
        <begin position="721"/>
        <end position="757"/>
    </location>
</feature>
<evidence type="ECO:0000259" key="6">
    <source>
        <dbReference type="SMART" id="SM00382"/>
    </source>
</evidence>
<dbReference type="SMART" id="SM00382">
    <property type="entry name" value="AAA"/>
    <property type="match status" value="2"/>
</dbReference>
<dbReference type="FunFam" id="2.40.40.20:FF:000007">
    <property type="entry name" value="AAA family ATPase"/>
    <property type="match status" value="1"/>
</dbReference>
<evidence type="ECO:0000313" key="9">
    <source>
        <dbReference type="EMBL" id="RKS82524.1"/>
    </source>
</evidence>
<dbReference type="EMBL" id="RBWW01000001">
    <property type="protein sequence ID" value="RKS82524.1"/>
    <property type="molecule type" value="Genomic_DNA"/>
</dbReference>
<dbReference type="Pfam" id="PF02933">
    <property type="entry name" value="CDC48_2"/>
    <property type="match status" value="1"/>
</dbReference>
<keyword evidence="2" id="KW-0677">Repeat</keyword>
<dbReference type="InterPro" id="IPR029067">
    <property type="entry name" value="CDC48_domain_2-like_sf"/>
</dbReference>
<dbReference type="InterPro" id="IPR003959">
    <property type="entry name" value="ATPase_AAA_core"/>
</dbReference>
<comment type="similarity">
    <text evidence="1">Belongs to the AAA ATPase family. CDC48 subfamily.</text>
</comment>
<dbReference type="InterPro" id="IPR003338">
    <property type="entry name" value="CDC4_N-term_subdom"/>
</dbReference>
<dbReference type="SMART" id="SM01073">
    <property type="entry name" value="CDC48_N"/>
    <property type="match status" value="1"/>
</dbReference>
<sequence length="757" mass="82999">MRLTVKPLKQKDAGRGLAAIDRAAMDELELENGDYIVLEGKQDSRAVARVWPGYPEDEGNGIVRIDGQLRQEANVGIDDPVNIEKADVNPATSVTVALPQNLRVRGNVGPMIRNNLSGQAVTQGQTVPVSFGLGPLSSMSGQKIPLKIAETEPSGTVVVTDSTDIQVSEMPAEQVHSGEGAPEASDTPDVTYEDIGGLDRELEQVREMIELPMRHPELFQQLGIEPPKGVLLHGPPGTGKTLMAKAVANEIDAYFTTISGPEIMSKYYGESEEQLREVFEEAEENAPAIVFIDEIDSIAPKRGETQGDVERRVVAQLLSLMDGLEERGQVIVIGATNRVDDIDPALRRGGRFDREIEIGVPDKKGRKEILQVHTRGMPLSEEINIENYAENTHGFVGADLATLTKESAMNALRRIRPELDLESDEIDAEVLERLEISDKDFREAMKGIEPSALREVFVEVPDVTWDSVGGLEDTKERLRETIQWPLEYEDVFESMDLEAAKGVLMYGPPGTGKTLLAKAVANEAQSNFISVKGPELLNKFVGESEKGVREVFSKARENAPTVVFFDEIDSIAGERGGGTTDSGVGERVVSQLLTELDGIEDMENVVVVATTNRPDLIDDALLRPGRLDRHVHVPVPDEEARHAIFQVHTRDKPLADGVDLDDLASRTDGYVGADIEAVAREASMAATREFINSVDPEDIGDSVSNVRVTMDHFEHALSEVGPSVTEETRERYDEIEQRFDRAEPGVTDESTASRTFQ</sequence>
<dbReference type="Pfam" id="PF00004">
    <property type="entry name" value="AAA"/>
    <property type="match status" value="2"/>
</dbReference>
<feature type="compositionally biased region" description="Polar residues" evidence="5">
    <location>
        <begin position="748"/>
        <end position="757"/>
    </location>
</feature>
<dbReference type="Proteomes" id="UP000268233">
    <property type="component" value="Unassembled WGS sequence"/>
</dbReference>
<feature type="domain" description="CDC48 N-terminal subdomain" evidence="8">
    <location>
        <begin position="2"/>
        <end position="88"/>
    </location>
</feature>
<evidence type="ECO:0000259" key="8">
    <source>
        <dbReference type="SMART" id="SM01073"/>
    </source>
</evidence>
<dbReference type="Gene3D" id="3.40.50.300">
    <property type="entry name" value="P-loop containing nucleotide triphosphate hydrolases"/>
    <property type="match status" value="2"/>
</dbReference>
<feature type="domain" description="CDC48" evidence="7">
    <location>
        <begin position="103"/>
        <end position="174"/>
    </location>
</feature>
<dbReference type="FunFam" id="3.10.330.10:FF:000022">
    <property type="entry name" value="Cell division cycle protein"/>
    <property type="match status" value="1"/>
</dbReference>
<evidence type="ECO:0000256" key="5">
    <source>
        <dbReference type="SAM" id="MobiDB-lite"/>
    </source>
</evidence>